<name>A0A1D1Y7Z6_9ARAE</name>
<dbReference type="PANTHER" id="PTHR31296:SF1">
    <property type="entry name" value="MITOCHONDRIAL PROTEIN C2ORF69"/>
    <property type="match status" value="1"/>
</dbReference>
<gene>
    <name evidence="1" type="primary">zgc:153521_1</name>
    <name evidence="1" type="ORF">g.22873</name>
</gene>
<reference evidence="1" key="1">
    <citation type="submission" date="2015-07" db="EMBL/GenBank/DDBJ databases">
        <title>Transcriptome Assembly of Anthurium amnicola.</title>
        <authorList>
            <person name="Suzuki J."/>
        </authorList>
    </citation>
    <scope>NUCLEOTIDE SEQUENCE</scope>
</reference>
<accession>A0A1D1Y7Z6</accession>
<sequence>MDRWVGVLRVALDPSGVPRFRVAASLCFSPSSGTLAPPSANAVFFTGDRAEGTGNPVIEELSDSANIARLLVSKLGAAVNAWVVEAAAFTGPFAVYREFVPSVDSWGNPRRYDPEGFPASTSVVALLSKCVRQVRDMIANRQREPAATNMYLSRSVSSYIPRTVLFGFSKGGIILNQILAEIAGLRPKAADPFLGIGNSSVGTIKVEDQNFPTSENSFLHSISEFHYVDVGLNCAGAYLTDHVMIKEIVDYLYHRGDNVQFLFHGSPRQWCDKHRPWIFKEKERLVKLLEEEACKTDGKVGVKERFYFQNMPPSLQMHFEIIKDIDLS</sequence>
<dbReference type="Pfam" id="PF10561">
    <property type="entry name" value="C2orf69"/>
    <property type="match status" value="1"/>
</dbReference>
<dbReference type="InterPro" id="IPR018881">
    <property type="entry name" value="C2orf69_mit"/>
</dbReference>
<dbReference type="GO" id="GO:0005739">
    <property type="term" value="C:mitochondrion"/>
    <property type="evidence" value="ECO:0007669"/>
    <property type="project" value="TreeGrafter"/>
</dbReference>
<dbReference type="PANTHER" id="PTHR31296">
    <property type="entry name" value="UPF0565 PROTEIN C2ORF69"/>
    <property type="match status" value="1"/>
</dbReference>
<evidence type="ECO:0000313" key="1">
    <source>
        <dbReference type="EMBL" id="JAT50759.1"/>
    </source>
</evidence>
<proteinExistence type="predicted"/>
<dbReference type="AlphaFoldDB" id="A0A1D1Y7Z6"/>
<protein>
    <submittedName>
        <fullName evidence="1">UPF0565 protein C2orf69</fullName>
    </submittedName>
</protein>
<organism evidence="1">
    <name type="scientific">Anthurium amnicola</name>
    <dbReference type="NCBI Taxonomy" id="1678845"/>
    <lineage>
        <taxon>Eukaryota</taxon>
        <taxon>Viridiplantae</taxon>
        <taxon>Streptophyta</taxon>
        <taxon>Embryophyta</taxon>
        <taxon>Tracheophyta</taxon>
        <taxon>Spermatophyta</taxon>
        <taxon>Magnoliopsida</taxon>
        <taxon>Liliopsida</taxon>
        <taxon>Araceae</taxon>
        <taxon>Pothoideae</taxon>
        <taxon>Potheae</taxon>
        <taxon>Anthurium</taxon>
    </lineage>
</organism>
<dbReference type="EMBL" id="GDJX01017177">
    <property type="protein sequence ID" value="JAT50759.1"/>
    <property type="molecule type" value="Transcribed_RNA"/>
</dbReference>